<evidence type="ECO:0000259" key="1">
    <source>
        <dbReference type="Pfam" id="PF13391"/>
    </source>
</evidence>
<dbReference type="PATRIC" id="fig|1163745.3.peg.1834"/>
<reference evidence="2 3" key="1">
    <citation type="journal article" date="2013" name="PLoS ONE">
        <title>Sequence Divergence and Conservation in Genomes ofHelicobacter cetorum Strains from a Dolphin and a Whale.</title>
        <authorList>
            <person name="Kersulyte D."/>
            <person name="Rossi M."/>
            <person name="Berg D.E."/>
        </authorList>
    </citation>
    <scope>NUCLEOTIDE SEQUENCE [LARGE SCALE GENOMIC DNA]</scope>
    <source>
        <strain evidence="2 3">MIT 99-5656</strain>
    </source>
</reference>
<keyword evidence="3" id="KW-1185">Reference proteome</keyword>
<dbReference type="EMBL" id="CP003481">
    <property type="protein sequence ID" value="AFI06707.1"/>
    <property type="molecule type" value="Genomic_DNA"/>
</dbReference>
<dbReference type="STRING" id="1163745.HCD_08635"/>
<evidence type="ECO:0000313" key="2">
    <source>
        <dbReference type="EMBL" id="AFI06707.1"/>
    </source>
</evidence>
<dbReference type="RefSeq" id="WP_014660167.1">
    <property type="nucleotide sequence ID" value="NC_017735.1"/>
</dbReference>
<name>I0EUT8_HELCM</name>
<organism evidence="2 3">
    <name type="scientific">Helicobacter cetorum (strain ATCC BAA-540 / CCUG 52418 / MIT 99-5656)</name>
    <dbReference type="NCBI Taxonomy" id="1163745"/>
    <lineage>
        <taxon>Bacteria</taxon>
        <taxon>Pseudomonadati</taxon>
        <taxon>Campylobacterota</taxon>
        <taxon>Epsilonproteobacteria</taxon>
        <taxon>Campylobacterales</taxon>
        <taxon>Helicobacteraceae</taxon>
        <taxon>Helicobacter</taxon>
    </lineage>
</organism>
<dbReference type="OrthoDB" id="9790459at2"/>
<dbReference type="REBASE" id="47653">
    <property type="entry name" value="Hce99ORF8620P"/>
</dbReference>
<dbReference type="eggNOG" id="COG3440">
    <property type="taxonomic scope" value="Bacteria"/>
</dbReference>
<dbReference type="Proteomes" id="UP000005013">
    <property type="component" value="Chromosome"/>
</dbReference>
<gene>
    <name evidence="2" type="ordered locus">HCD_08635</name>
</gene>
<evidence type="ECO:0000313" key="3">
    <source>
        <dbReference type="Proteomes" id="UP000005013"/>
    </source>
</evidence>
<dbReference type="InterPro" id="IPR003615">
    <property type="entry name" value="HNH_nuc"/>
</dbReference>
<feature type="domain" description="HNH nuclease" evidence="1">
    <location>
        <begin position="300"/>
        <end position="357"/>
    </location>
</feature>
<dbReference type="HOGENOM" id="CLU_653404_0_0_7"/>
<proteinExistence type="predicted"/>
<protein>
    <recommendedName>
        <fullName evidence="1">HNH nuclease domain-containing protein</fullName>
    </recommendedName>
</protein>
<dbReference type="Pfam" id="PF13391">
    <property type="entry name" value="HNH_2"/>
    <property type="match status" value="1"/>
</dbReference>
<dbReference type="AlphaFoldDB" id="I0EUT8"/>
<accession>I0EUT8</accession>
<sequence length="424" mass="50327">MPHSKKKAKIYRVDNFKDIQEIMMDKSPSLLDYMHKYKNSEYVLYYKMLSHSDLPTFAKAVSKNHLDKNLLYYLSTEQMQSIEKKEERNFEVAKQSNISLSKRFWKDLNMADPRVSIKDSSISKNINDYAKVYLVNNTLKDFNYKLTLEIFKKLNKIFDSKKFNANTMEIKILNHQAFTPLELHQAVHGIGTSKDREFVKLRHNMFRNDLLYFLIEKTNSDKNLFIMPFRNPLFFSLLGITNSSYQAYMDKRLKIENNQAVKNATFFEKESMQRQHQNKWRKNLALEMMNYATTDRAVVCPLTWIEADFDDIGTLFKASHIKGYSECKENEKYDINNGLLLVANADALFDKHLITIDENKQLKFSYLLNNNHQLKSKLHLNNDILKEILNENRMAYLKHHRAVFEKEEQKRKTKKSDFNLTMFF</sequence>
<dbReference type="KEGG" id="hcm:HCD_08635"/>